<gene>
    <name evidence="9" type="ORF">Micbo1qcDRAFT_19083</name>
</gene>
<comment type="similarity">
    <text evidence="5">Belongs to the SAT4 family.</text>
</comment>
<protein>
    <recommendedName>
        <fullName evidence="8">Rhodopsin domain-containing protein</fullName>
    </recommendedName>
</protein>
<accession>A0A136ITL0</accession>
<dbReference type="Pfam" id="PF20684">
    <property type="entry name" value="Fung_rhodopsin"/>
    <property type="match status" value="1"/>
</dbReference>
<evidence type="ECO:0000256" key="7">
    <source>
        <dbReference type="SAM" id="Phobius"/>
    </source>
</evidence>
<feature type="transmembrane region" description="Helical" evidence="7">
    <location>
        <begin position="6"/>
        <end position="25"/>
    </location>
</feature>
<feature type="domain" description="Rhodopsin" evidence="8">
    <location>
        <begin position="2"/>
        <end position="182"/>
    </location>
</feature>
<dbReference type="Proteomes" id="UP000070501">
    <property type="component" value="Unassembled WGS sequence"/>
</dbReference>
<comment type="subcellular location">
    <subcellularLocation>
        <location evidence="1">Membrane</location>
        <topology evidence="1">Multi-pass membrane protein</topology>
    </subcellularLocation>
</comment>
<dbReference type="GO" id="GO:0016020">
    <property type="term" value="C:membrane"/>
    <property type="evidence" value="ECO:0007669"/>
    <property type="project" value="UniProtKB-SubCell"/>
</dbReference>
<dbReference type="AlphaFoldDB" id="A0A136ITL0"/>
<keyword evidence="3 7" id="KW-1133">Transmembrane helix</keyword>
<dbReference type="PANTHER" id="PTHR33048">
    <property type="entry name" value="PTH11-LIKE INTEGRAL MEMBRANE PROTEIN (AFU_ORTHOLOGUE AFUA_5G11245)"/>
    <property type="match status" value="1"/>
</dbReference>
<evidence type="ECO:0000256" key="6">
    <source>
        <dbReference type="SAM" id="MobiDB-lite"/>
    </source>
</evidence>
<keyword evidence="10" id="KW-1185">Reference proteome</keyword>
<dbReference type="InterPro" id="IPR049326">
    <property type="entry name" value="Rhodopsin_dom_fungi"/>
</dbReference>
<feature type="transmembrane region" description="Helical" evidence="7">
    <location>
        <begin position="84"/>
        <end position="107"/>
    </location>
</feature>
<dbReference type="InterPro" id="IPR052337">
    <property type="entry name" value="SAT4-like"/>
</dbReference>
<dbReference type="InParanoid" id="A0A136ITL0"/>
<feature type="transmembrane region" description="Helical" evidence="7">
    <location>
        <begin position="37"/>
        <end position="57"/>
    </location>
</feature>
<evidence type="ECO:0000256" key="1">
    <source>
        <dbReference type="ARBA" id="ARBA00004141"/>
    </source>
</evidence>
<organism evidence="9 10">
    <name type="scientific">Microdochium bolleyi</name>
    <dbReference type="NCBI Taxonomy" id="196109"/>
    <lineage>
        <taxon>Eukaryota</taxon>
        <taxon>Fungi</taxon>
        <taxon>Dikarya</taxon>
        <taxon>Ascomycota</taxon>
        <taxon>Pezizomycotina</taxon>
        <taxon>Sordariomycetes</taxon>
        <taxon>Xylariomycetidae</taxon>
        <taxon>Xylariales</taxon>
        <taxon>Microdochiaceae</taxon>
        <taxon>Microdochium</taxon>
    </lineage>
</organism>
<evidence type="ECO:0000313" key="9">
    <source>
        <dbReference type="EMBL" id="KXJ88215.1"/>
    </source>
</evidence>
<reference evidence="10" key="1">
    <citation type="submission" date="2016-02" db="EMBL/GenBank/DDBJ databases">
        <title>Draft genome sequence of Microdochium bolleyi, a fungal endophyte of beachgrass.</title>
        <authorList>
            <consortium name="DOE Joint Genome Institute"/>
            <person name="David A.S."/>
            <person name="May G."/>
            <person name="Haridas S."/>
            <person name="Lim J."/>
            <person name="Wang M."/>
            <person name="Labutti K."/>
            <person name="Lipzen A."/>
            <person name="Barry K."/>
            <person name="Grigoriev I.V."/>
        </authorList>
    </citation>
    <scope>NUCLEOTIDE SEQUENCE [LARGE SCALE GENOMIC DNA]</scope>
    <source>
        <strain evidence="10">J235TASD1</strain>
    </source>
</reference>
<evidence type="ECO:0000256" key="5">
    <source>
        <dbReference type="ARBA" id="ARBA00038359"/>
    </source>
</evidence>
<feature type="transmembrane region" description="Helical" evidence="7">
    <location>
        <begin position="119"/>
        <end position="141"/>
    </location>
</feature>
<dbReference type="PANTHER" id="PTHR33048:SF160">
    <property type="entry name" value="SAT4 FAMILY MEMBRANE PROTEIN"/>
    <property type="match status" value="1"/>
</dbReference>
<dbReference type="OrthoDB" id="2496787at2759"/>
<name>A0A136ITL0_9PEZI</name>
<evidence type="ECO:0000313" key="10">
    <source>
        <dbReference type="Proteomes" id="UP000070501"/>
    </source>
</evidence>
<keyword evidence="2 7" id="KW-0812">Transmembrane</keyword>
<evidence type="ECO:0000256" key="2">
    <source>
        <dbReference type="ARBA" id="ARBA00022692"/>
    </source>
</evidence>
<evidence type="ECO:0000256" key="3">
    <source>
        <dbReference type="ARBA" id="ARBA00022989"/>
    </source>
</evidence>
<feature type="compositionally biased region" description="Basic and acidic residues" evidence="6">
    <location>
        <begin position="247"/>
        <end position="261"/>
    </location>
</feature>
<keyword evidence="4 7" id="KW-0472">Membrane</keyword>
<proteinExistence type="inferred from homology"/>
<dbReference type="EMBL" id="KQ964259">
    <property type="protein sequence ID" value="KXJ88215.1"/>
    <property type="molecule type" value="Genomic_DNA"/>
</dbReference>
<feature type="region of interest" description="Disordered" evidence="6">
    <location>
        <begin position="232"/>
        <end position="291"/>
    </location>
</feature>
<feature type="transmembrane region" description="Helical" evidence="7">
    <location>
        <begin position="153"/>
        <end position="176"/>
    </location>
</feature>
<evidence type="ECO:0000259" key="8">
    <source>
        <dbReference type="Pfam" id="PF20684"/>
    </source>
</evidence>
<evidence type="ECO:0000256" key="4">
    <source>
        <dbReference type="ARBA" id="ARBA00023136"/>
    </source>
</evidence>
<sequence>MFFVGEILYIFIVPMTKISVLIFYLQIFPERIYKRATIGLIILNVLYLIAFLVTTVFQCTPVSGAWMTWDGTFEASCRSLNKQVWAAATTSIVLDVAMLVLPMPALWKLNMSLRKKLQVMFMFSLGLFVTIVSILRLQYIVTFATTRNPTQDFVPVGIWSVVEVSVGIICACLPALRSLLSRVLPRVFGTTVNTAKSSQFTQSHIRVKSEFTVQSQQSRRPDEDSSIELILHDPSTGRSLQRPRPVRPQDRRNTRELKADIEAAMTAAAATYPRDRRDSAHSMAAPPRTLP</sequence>